<reference evidence="5 7" key="1">
    <citation type="journal article" date="2008" name="Science">
        <title>The Physcomitrella genome reveals evolutionary insights into the conquest of land by plants.</title>
        <authorList>
            <person name="Rensing S."/>
            <person name="Lang D."/>
            <person name="Zimmer A."/>
            <person name="Terry A."/>
            <person name="Salamov A."/>
            <person name="Shapiro H."/>
            <person name="Nishiyama T."/>
            <person name="Perroud P.-F."/>
            <person name="Lindquist E."/>
            <person name="Kamisugi Y."/>
            <person name="Tanahashi T."/>
            <person name="Sakakibara K."/>
            <person name="Fujita T."/>
            <person name="Oishi K."/>
            <person name="Shin-I T."/>
            <person name="Kuroki Y."/>
            <person name="Toyoda A."/>
            <person name="Suzuki Y."/>
            <person name="Hashimoto A."/>
            <person name="Yamaguchi K."/>
            <person name="Sugano A."/>
            <person name="Kohara Y."/>
            <person name="Fujiyama A."/>
            <person name="Anterola A."/>
            <person name="Aoki S."/>
            <person name="Ashton N."/>
            <person name="Barbazuk W.B."/>
            <person name="Barker E."/>
            <person name="Bennetzen J."/>
            <person name="Bezanilla M."/>
            <person name="Blankenship R."/>
            <person name="Cho S.H."/>
            <person name="Dutcher S."/>
            <person name="Estelle M."/>
            <person name="Fawcett J.A."/>
            <person name="Gundlach H."/>
            <person name="Hanada K."/>
            <person name="Heyl A."/>
            <person name="Hicks K.A."/>
            <person name="Hugh J."/>
            <person name="Lohr M."/>
            <person name="Mayer K."/>
            <person name="Melkozernov A."/>
            <person name="Murata T."/>
            <person name="Nelson D."/>
            <person name="Pils B."/>
            <person name="Prigge M."/>
            <person name="Reiss B."/>
            <person name="Renner T."/>
            <person name="Rombauts S."/>
            <person name="Rushton P."/>
            <person name="Sanderfoot A."/>
            <person name="Schween G."/>
            <person name="Shiu S.-H."/>
            <person name="Stueber K."/>
            <person name="Theodoulou F.L."/>
            <person name="Tu H."/>
            <person name="Van de Peer Y."/>
            <person name="Verrier P.J."/>
            <person name="Waters E."/>
            <person name="Wood A."/>
            <person name="Yang L."/>
            <person name="Cove D."/>
            <person name="Cuming A."/>
            <person name="Hasebe M."/>
            <person name="Lucas S."/>
            <person name="Mishler D.B."/>
            <person name="Reski R."/>
            <person name="Grigoriev I."/>
            <person name="Quatrano R.S."/>
            <person name="Boore J.L."/>
        </authorList>
    </citation>
    <scope>NUCLEOTIDE SEQUENCE [LARGE SCALE GENOMIC DNA]</scope>
    <source>
        <strain evidence="6 7">cv. Gransden 2004</strain>
    </source>
</reference>
<dbReference type="InterPro" id="IPR045238">
    <property type="entry name" value="Tim23-like"/>
</dbReference>
<evidence type="ECO:0000313" key="5">
    <source>
        <dbReference type="EMBL" id="PNR34617.1"/>
    </source>
</evidence>
<protein>
    <submittedName>
        <fullName evidence="5 6">Uncharacterized protein</fullName>
    </submittedName>
</protein>
<keyword evidence="2" id="KW-0812">Transmembrane</keyword>
<dbReference type="PaxDb" id="3218-PP1S380_28V6.1"/>
<dbReference type="AlphaFoldDB" id="A9TZ45"/>
<reference evidence="6" key="3">
    <citation type="submission" date="2020-12" db="UniProtKB">
        <authorList>
            <consortium name="EnsemblPlants"/>
        </authorList>
    </citation>
    <scope>IDENTIFICATION</scope>
</reference>
<dbReference type="Pfam" id="PF02466">
    <property type="entry name" value="Tim17"/>
    <property type="match status" value="1"/>
</dbReference>
<dbReference type="EnsemblPlants" id="Pp3c19_22480V3.1">
    <property type="protein sequence ID" value="Pp3c19_22480V3.1"/>
    <property type="gene ID" value="Pp3c19_22480"/>
</dbReference>
<dbReference type="Gramene" id="Pp3c19_22480V3.3">
    <property type="protein sequence ID" value="Pp3c19_22480V3.3"/>
    <property type="gene ID" value="Pp3c19_22480"/>
</dbReference>
<dbReference type="FunCoup" id="A9TZ45">
    <property type="interactions" value="143"/>
</dbReference>
<dbReference type="GO" id="GO:0045039">
    <property type="term" value="P:protein insertion into mitochondrial inner membrane"/>
    <property type="evidence" value="ECO:0000318"/>
    <property type="project" value="GO_Central"/>
</dbReference>
<dbReference type="PANTHER" id="PTHR15371:SF1">
    <property type="entry name" value="OUTER ENVELOPE PORE PROTEIN 16-2, CHLOROPLASTIC"/>
    <property type="match status" value="1"/>
</dbReference>
<sequence length="146" mass="15109">MSSVAGHMDARDIYEAGPPCVSRAVDGFVRIGMAGVAWGMFMGSYDAVKEGHLGASRALYVAKSITRNGLGWGCFAGAYLGLNCGVESVRNKKDWVNASISGAITGAFVSARTGNVTKMLGTSVLVSAIATAGDFLRPAQYPPTGI</sequence>
<proteinExistence type="predicted"/>
<evidence type="ECO:0000313" key="6">
    <source>
        <dbReference type="EnsemblPlants" id="Pp3c19_22480V3.1"/>
    </source>
</evidence>
<keyword evidence="7" id="KW-1185">Reference proteome</keyword>
<dbReference type="GO" id="GO:0030943">
    <property type="term" value="F:mitochondrion targeting sequence binding"/>
    <property type="evidence" value="ECO:0000318"/>
    <property type="project" value="GO_Central"/>
</dbReference>
<dbReference type="GO" id="GO:0008320">
    <property type="term" value="F:protein transmembrane transporter activity"/>
    <property type="evidence" value="ECO:0000318"/>
    <property type="project" value="GO_Central"/>
</dbReference>
<dbReference type="GO" id="GO:0042721">
    <property type="term" value="C:TIM22 mitochondrial import inner membrane insertion complex"/>
    <property type="evidence" value="ECO:0000318"/>
    <property type="project" value="GO_Central"/>
</dbReference>
<dbReference type="STRING" id="3218.A9TZ45"/>
<keyword evidence="4" id="KW-0472">Membrane</keyword>
<dbReference type="Gramene" id="Pp3c19_22480V3.1">
    <property type="protein sequence ID" value="Pp3c19_22480V3.1"/>
    <property type="gene ID" value="Pp3c19_22480"/>
</dbReference>
<evidence type="ECO:0000313" key="7">
    <source>
        <dbReference type="Proteomes" id="UP000006727"/>
    </source>
</evidence>
<reference evidence="5 7" key="2">
    <citation type="journal article" date="2018" name="Plant J.">
        <title>The Physcomitrella patens chromosome-scale assembly reveals moss genome structure and evolution.</title>
        <authorList>
            <person name="Lang D."/>
            <person name="Ullrich K.K."/>
            <person name="Murat F."/>
            <person name="Fuchs J."/>
            <person name="Jenkins J."/>
            <person name="Haas F.B."/>
            <person name="Piednoel M."/>
            <person name="Gundlach H."/>
            <person name="Van Bel M."/>
            <person name="Meyberg R."/>
            <person name="Vives C."/>
            <person name="Morata J."/>
            <person name="Symeonidi A."/>
            <person name="Hiss M."/>
            <person name="Muchero W."/>
            <person name="Kamisugi Y."/>
            <person name="Saleh O."/>
            <person name="Blanc G."/>
            <person name="Decker E.L."/>
            <person name="van Gessel N."/>
            <person name="Grimwood J."/>
            <person name="Hayes R.D."/>
            <person name="Graham S.W."/>
            <person name="Gunter L.E."/>
            <person name="McDaniel S.F."/>
            <person name="Hoernstein S.N.W."/>
            <person name="Larsson A."/>
            <person name="Li F.W."/>
            <person name="Perroud P.F."/>
            <person name="Phillips J."/>
            <person name="Ranjan P."/>
            <person name="Rokshar D.S."/>
            <person name="Rothfels C.J."/>
            <person name="Schneider L."/>
            <person name="Shu S."/>
            <person name="Stevenson D.W."/>
            <person name="Thummler F."/>
            <person name="Tillich M."/>
            <person name="Villarreal Aguilar J.C."/>
            <person name="Widiez T."/>
            <person name="Wong G.K."/>
            <person name="Wymore A."/>
            <person name="Zhang Y."/>
            <person name="Zimmer A.D."/>
            <person name="Quatrano R.S."/>
            <person name="Mayer K.F.X."/>
            <person name="Goodstein D."/>
            <person name="Casacuberta J.M."/>
            <person name="Vandepoele K."/>
            <person name="Reski R."/>
            <person name="Cuming A.C."/>
            <person name="Tuskan G.A."/>
            <person name="Maumus F."/>
            <person name="Salse J."/>
            <person name="Schmutz J."/>
            <person name="Rensing S.A."/>
        </authorList>
    </citation>
    <scope>NUCLEOTIDE SEQUENCE [LARGE SCALE GENOMIC DNA]</scope>
    <source>
        <strain evidence="6 7">cv. Gransden 2004</strain>
    </source>
</reference>
<name>A9TZ45_PHYPA</name>
<accession>A9TZ45</accession>
<dbReference type="GeneID" id="112272669"/>
<evidence type="ECO:0000256" key="3">
    <source>
        <dbReference type="ARBA" id="ARBA00022989"/>
    </source>
</evidence>
<evidence type="ECO:0000256" key="1">
    <source>
        <dbReference type="ARBA" id="ARBA00004141"/>
    </source>
</evidence>
<comment type="subcellular location">
    <subcellularLocation>
        <location evidence="1">Membrane</location>
        <topology evidence="1">Multi-pass membrane protein</topology>
    </subcellularLocation>
</comment>
<organism evidence="5">
    <name type="scientific">Physcomitrium patens</name>
    <name type="common">Spreading-leaved earth moss</name>
    <name type="synonym">Physcomitrella patens</name>
    <dbReference type="NCBI Taxonomy" id="3218"/>
    <lineage>
        <taxon>Eukaryota</taxon>
        <taxon>Viridiplantae</taxon>
        <taxon>Streptophyta</taxon>
        <taxon>Embryophyta</taxon>
        <taxon>Bryophyta</taxon>
        <taxon>Bryophytina</taxon>
        <taxon>Bryopsida</taxon>
        <taxon>Funariidae</taxon>
        <taxon>Funariales</taxon>
        <taxon>Funariaceae</taxon>
        <taxon>Physcomitrium</taxon>
    </lineage>
</organism>
<dbReference type="OMA" id="GFCAIAD"/>
<dbReference type="Proteomes" id="UP000006727">
    <property type="component" value="Chromosome 19"/>
</dbReference>
<dbReference type="HOGENOM" id="CLU_126263_0_0_1"/>
<dbReference type="RefSeq" id="XP_024356419.1">
    <property type="nucleotide sequence ID" value="XM_024500651.2"/>
</dbReference>
<dbReference type="EnsemblPlants" id="Pp3c19_22480V3.2">
    <property type="protein sequence ID" value="Pp3c19_22480V3.2"/>
    <property type="gene ID" value="Pp3c19_22480"/>
</dbReference>
<gene>
    <name evidence="6" type="primary">LOC112272669</name>
    <name evidence="5" type="ORF">PHYPA_024434</name>
</gene>
<dbReference type="eggNOG" id="ENOG502S1KR">
    <property type="taxonomic scope" value="Eukaryota"/>
</dbReference>
<dbReference type="EnsemblPlants" id="Pp3c19_22480V3.3">
    <property type="protein sequence ID" value="Pp3c19_22480V3.3"/>
    <property type="gene ID" value="Pp3c19_22480"/>
</dbReference>
<dbReference type="EMBL" id="ABEU02000019">
    <property type="protein sequence ID" value="PNR34617.1"/>
    <property type="molecule type" value="Genomic_DNA"/>
</dbReference>
<keyword evidence="3" id="KW-1133">Transmembrane helix</keyword>
<dbReference type="Gramene" id="Pp3c19_22480V3.2">
    <property type="protein sequence ID" value="Pp3c19_22480V3.2"/>
    <property type="gene ID" value="Pp3c19_22480"/>
</dbReference>
<evidence type="ECO:0000256" key="4">
    <source>
        <dbReference type="ARBA" id="ARBA00023136"/>
    </source>
</evidence>
<evidence type="ECO:0000256" key="2">
    <source>
        <dbReference type="ARBA" id="ARBA00022692"/>
    </source>
</evidence>
<dbReference type="PANTHER" id="PTHR15371">
    <property type="entry name" value="TIM23"/>
    <property type="match status" value="1"/>
</dbReference>